<dbReference type="InterPro" id="IPR046450">
    <property type="entry name" value="PA_dom_sf"/>
</dbReference>
<evidence type="ECO:0000259" key="10">
    <source>
        <dbReference type="Pfam" id="PF00082"/>
    </source>
</evidence>
<protein>
    <recommendedName>
        <fullName evidence="16">Subtilisin-like protease</fullName>
    </recommendedName>
</protein>
<dbReference type="Pfam" id="PF02225">
    <property type="entry name" value="PA"/>
    <property type="match status" value="1"/>
</dbReference>
<dbReference type="Gene3D" id="3.30.70.80">
    <property type="entry name" value="Peptidase S8 propeptide/proteinase inhibitor I9"/>
    <property type="match status" value="1"/>
</dbReference>
<dbReference type="InterPro" id="IPR022398">
    <property type="entry name" value="Peptidase_S8_His-AS"/>
</dbReference>
<dbReference type="CDD" id="cd04852">
    <property type="entry name" value="Peptidases_S8_3"/>
    <property type="match status" value="1"/>
</dbReference>
<dbReference type="PRINTS" id="PR00723">
    <property type="entry name" value="SUBTILISIN"/>
</dbReference>
<name>A0AAF1AMP3_DAUCS</name>
<evidence type="ECO:0000313" key="15">
    <source>
        <dbReference type="Proteomes" id="UP000077755"/>
    </source>
</evidence>
<evidence type="ECO:0000256" key="5">
    <source>
        <dbReference type="ARBA" id="ARBA00022825"/>
    </source>
</evidence>
<evidence type="ECO:0008006" key="16">
    <source>
        <dbReference type="Google" id="ProtNLM"/>
    </source>
</evidence>
<dbReference type="InterPro" id="IPR034197">
    <property type="entry name" value="Peptidases_S8_3"/>
</dbReference>
<feature type="active site" description="Charge relay system" evidence="7 8">
    <location>
        <position position="157"/>
    </location>
</feature>
<dbReference type="InterPro" id="IPR010259">
    <property type="entry name" value="S8pro/Inhibitor_I9"/>
</dbReference>
<evidence type="ECO:0000256" key="7">
    <source>
        <dbReference type="PIRSR" id="PIRSR615500-1"/>
    </source>
</evidence>
<proteinExistence type="inferred from homology"/>
<evidence type="ECO:0000256" key="9">
    <source>
        <dbReference type="SAM" id="SignalP"/>
    </source>
</evidence>
<keyword evidence="4 8" id="KW-0378">Hydrolase</keyword>
<keyword evidence="15" id="KW-1185">Reference proteome</keyword>
<dbReference type="GO" id="GO:0006508">
    <property type="term" value="P:proteolysis"/>
    <property type="evidence" value="ECO:0007669"/>
    <property type="project" value="UniProtKB-KW"/>
</dbReference>
<evidence type="ECO:0000256" key="3">
    <source>
        <dbReference type="ARBA" id="ARBA00022729"/>
    </source>
</evidence>
<evidence type="ECO:0000256" key="4">
    <source>
        <dbReference type="ARBA" id="ARBA00022801"/>
    </source>
</evidence>
<evidence type="ECO:0000256" key="8">
    <source>
        <dbReference type="PROSITE-ProRule" id="PRU01240"/>
    </source>
</evidence>
<evidence type="ECO:0000259" key="12">
    <source>
        <dbReference type="Pfam" id="PF05922"/>
    </source>
</evidence>
<organism evidence="14 15">
    <name type="scientific">Daucus carota subsp. sativus</name>
    <name type="common">Carrot</name>
    <dbReference type="NCBI Taxonomy" id="79200"/>
    <lineage>
        <taxon>Eukaryota</taxon>
        <taxon>Viridiplantae</taxon>
        <taxon>Streptophyta</taxon>
        <taxon>Embryophyta</taxon>
        <taxon>Tracheophyta</taxon>
        <taxon>Spermatophyta</taxon>
        <taxon>Magnoliopsida</taxon>
        <taxon>eudicotyledons</taxon>
        <taxon>Gunneridae</taxon>
        <taxon>Pentapetalae</taxon>
        <taxon>asterids</taxon>
        <taxon>campanulids</taxon>
        <taxon>Apiales</taxon>
        <taxon>Apiaceae</taxon>
        <taxon>Apioideae</taxon>
        <taxon>Scandiceae</taxon>
        <taxon>Daucinae</taxon>
        <taxon>Daucus</taxon>
        <taxon>Daucus sect. Daucus</taxon>
    </lineage>
</organism>
<sequence>MLPDMAILSLISLVIIFTFSAELARGNDFEPLNYVSSKNELKTYIIHVKKPEAHILAQADDLSNYHKSFMSARATAALNQEQDFLYSYKHVINGFAARLSEEDVEAMKEMEGFVSAHLEKVLHQQTTHTPRFLGLHQDTGLWRESNFGKGVIIGVLDGGILPTHPSFTDEGMPSPPARWKGKCEFVTSKCNNKIIGARSFNNSATIVSPFDQEGHGSHVAGIAAGRFVKNAAVLGLGNGTAVGVAPKAHLAIYKVCPTTDKCFESDLLAGIDAAVNDGVDVISISIVGKFAVPFFQDAIAVGSFAAIQKGIFVSCSAGNTGPSNSTVLNDAPWILTVGASTTDRSFKVTTKLGNGEEFAGESLFQPEGFSAVLMPLIYAGSSSNSNSSFCVEGSLEGIDVKGKIVLCERGLSTRVSKGETVRKAGGAAMILMNQEIDGSTTIAESHVLPAAHVSYATGLRIKAFINSTVEPKAAIVFKGTRSGDPLAPAVASFSARGPSITTPGILKPDIVGPGVNILSAWPFSVGGDSNSLSTFNVQSGTSMSCPHLSGIAALLKSAHPNWSPAAIKSAIMTTADLNNLNESPIVTERSVPADVFAIGAGHVNPSKANNPGLVYDIHPDEYIPYLCGLGYTNDQVGVITQRPINCTNETSIPEAQLNYPSFSITLASINQTYTRTMTNVGEPNSSYYIEIIPPKGVLVTVNPTSLDFTEANQQLTYRVTFGRSTETIYTQYAQGFLKWTSTHHTVRSPISVKLV</sequence>
<dbReference type="EMBL" id="CP093344">
    <property type="protein sequence ID" value="WOG88393.1"/>
    <property type="molecule type" value="Genomic_DNA"/>
</dbReference>
<feature type="active site" description="Charge relay system" evidence="7 8">
    <location>
        <position position="215"/>
    </location>
</feature>
<dbReference type="PROSITE" id="PS00137">
    <property type="entry name" value="SUBTILASE_HIS"/>
    <property type="match status" value="1"/>
</dbReference>
<dbReference type="AlphaFoldDB" id="A0AAF1AMP3"/>
<dbReference type="Pfam" id="PF00082">
    <property type="entry name" value="Peptidase_S8"/>
    <property type="match status" value="1"/>
</dbReference>
<feature type="domain" description="Peptidase S8/S53" evidence="10">
    <location>
        <begin position="148"/>
        <end position="582"/>
    </location>
</feature>
<dbReference type="CDD" id="cd02120">
    <property type="entry name" value="PA_subtilisin_like"/>
    <property type="match status" value="1"/>
</dbReference>
<keyword evidence="2 8" id="KW-0645">Protease</keyword>
<evidence type="ECO:0000313" key="14">
    <source>
        <dbReference type="EMBL" id="WOG88393.1"/>
    </source>
</evidence>
<dbReference type="KEGG" id="dcr:108208544"/>
<dbReference type="InterPro" id="IPR037045">
    <property type="entry name" value="S8pro/Inhibitor_I9_sf"/>
</dbReference>
<dbReference type="Pfam" id="PF17766">
    <property type="entry name" value="fn3_6"/>
    <property type="match status" value="1"/>
</dbReference>
<dbReference type="FunFam" id="3.50.30.30:FF:000005">
    <property type="entry name" value="subtilisin-like protease SBT1.5"/>
    <property type="match status" value="1"/>
</dbReference>
<keyword evidence="6" id="KW-0325">Glycoprotein</keyword>
<keyword evidence="5 8" id="KW-0720">Serine protease</keyword>
<dbReference type="PANTHER" id="PTHR10795">
    <property type="entry name" value="PROPROTEIN CONVERTASE SUBTILISIN/KEXIN"/>
    <property type="match status" value="1"/>
</dbReference>
<dbReference type="SUPFAM" id="SSF52025">
    <property type="entry name" value="PA domain"/>
    <property type="match status" value="1"/>
</dbReference>
<evidence type="ECO:0000256" key="6">
    <source>
        <dbReference type="ARBA" id="ARBA00023180"/>
    </source>
</evidence>
<gene>
    <name evidence="14" type="ORF">DCAR_0207628</name>
</gene>
<feature type="domain" description="Inhibitor I9" evidence="12">
    <location>
        <begin position="43"/>
        <end position="123"/>
    </location>
</feature>
<keyword evidence="3 9" id="KW-0732">Signal</keyword>
<evidence type="ECO:0000259" key="13">
    <source>
        <dbReference type="Pfam" id="PF17766"/>
    </source>
</evidence>
<feature type="signal peptide" evidence="9">
    <location>
        <begin position="1"/>
        <end position="26"/>
    </location>
</feature>
<dbReference type="Gene3D" id="3.50.30.30">
    <property type="match status" value="1"/>
</dbReference>
<evidence type="ECO:0000256" key="1">
    <source>
        <dbReference type="ARBA" id="ARBA00011073"/>
    </source>
</evidence>
<dbReference type="InterPro" id="IPR045051">
    <property type="entry name" value="SBT"/>
</dbReference>
<evidence type="ECO:0000256" key="2">
    <source>
        <dbReference type="ARBA" id="ARBA00022670"/>
    </source>
</evidence>
<comment type="similarity">
    <text evidence="1 8">Belongs to the peptidase S8 family.</text>
</comment>
<dbReference type="Gene3D" id="3.40.50.200">
    <property type="entry name" value="Peptidase S8/S53 domain"/>
    <property type="match status" value="1"/>
</dbReference>
<dbReference type="Pfam" id="PF05922">
    <property type="entry name" value="Inhibitor_I9"/>
    <property type="match status" value="1"/>
</dbReference>
<reference evidence="14" key="2">
    <citation type="submission" date="2022-03" db="EMBL/GenBank/DDBJ databases">
        <title>Draft title - Genomic analysis of global carrot germplasm unveils the trajectory of domestication and the origin of high carotenoid orange carrot.</title>
        <authorList>
            <person name="Iorizzo M."/>
            <person name="Ellison S."/>
            <person name="Senalik D."/>
            <person name="Macko-Podgorni A."/>
            <person name="Grzebelus D."/>
            <person name="Bostan H."/>
            <person name="Rolling W."/>
            <person name="Curaba J."/>
            <person name="Simon P."/>
        </authorList>
    </citation>
    <scope>NUCLEOTIDE SEQUENCE</scope>
    <source>
        <tissue evidence="14">Leaf</tissue>
    </source>
</reference>
<dbReference type="FunFam" id="2.60.40.2310:FF:000001">
    <property type="entry name" value="Subtilisin-like protease SBT1.5"/>
    <property type="match status" value="1"/>
</dbReference>
<dbReference type="InterPro" id="IPR003137">
    <property type="entry name" value="PA_domain"/>
</dbReference>
<evidence type="ECO:0000259" key="11">
    <source>
        <dbReference type="Pfam" id="PF02225"/>
    </source>
</evidence>
<feature type="domain" description="PA" evidence="11">
    <location>
        <begin position="375"/>
        <end position="461"/>
    </location>
</feature>
<reference evidence="14" key="1">
    <citation type="journal article" date="2016" name="Nat. Genet.">
        <title>A high-quality carrot genome assembly provides new insights into carotenoid accumulation and asterid genome evolution.</title>
        <authorList>
            <person name="Iorizzo M."/>
            <person name="Ellison S."/>
            <person name="Senalik D."/>
            <person name="Zeng P."/>
            <person name="Satapoomin P."/>
            <person name="Huang J."/>
            <person name="Bowman M."/>
            <person name="Iovene M."/>
            <person name="Sanseverino W."/>
            <person name="Cavagnaro P."/>
            <person name="Yildiz M."/>
            <person name="Macko-Podgorni A."/>
            <person name="Moranska E."/>
            <person name="Grzebelus E."/>
            <person name="Grzebelus D."/>
            <person name="Ashrafi H."/>
            <person name="Zheng Z."/>
            <person name="Cheng S."/>
            <person name="Spooner D."/>
            <person name="Van Deynze A."/>
            <person name="Simon P."/>
        </authorList>
    </citation>
    <scope>NUCLEOTIDE SEQUENCE</scope>
    <source>
        <tissue evidence="14">Leaf</tissue>
    </source>
</reference>
<feature type="chain" id="PRO_5042124129" description="Subtilisin-like protease" evidence="9">
    <location>
        <begin position="27"/>
        <end position="755"/>
    </location>
</feature>
<dbReference type="GO" id="GO:0004252">
    <property type="term" value="F:serine-type endopeptidase activity"/>
    <property type="evidence" value="ECO:0007669"/>
    <property type="project" value="UniProtKB-UniRule"/>
</dbReference>
<dbReference type="InterPro" id="IPR041469">
    <property type="entry name" value="Subtilisin-like_FN3"/>
</dbReference>
<feature type="domain" description="Subtilisin-like protease fibronectin type-III" evidence="13">
    <location>
        <begin position="656"/>
        <end position="752"/>
    </location>
</feature>
<accession>A0AAF1AMP3</accession>
<dbReference type="InterPro" id="IPR015500">
    <property type="entry name" value="Peptidase_S8_subtilisin-rel"/>
</dbReference>
<dbReference type="FunFam" id="3.40.50.200:FF:000006">
    <property type="entry name" value="Subtilisin-like protease SBT1.5"/>
    <property type="match status" value="1"/>
</dbReference>
<dbReference type="InterPro" id="IPR036852">
    <property type="entry name" value="Peptidase_S8/S53_dom_sf"/>
</dbReference>
<dbReference type="PROSITE" id="PS51892">
    <property type="entry name" value="SUBTILASE"/>
    <property type="match status" value="1"/>
</dbReference>
<dbReference type="SUPFAM" id="SSF52743">
    <property type="entry name" value="Subtilisin-like"/>
    <property type="match status" value="1"/>
</dbReference>
<dbReference type="Gene3D" id="2.60.40.2310">
    <property type="match status" value="1"/>
</dbReference>
<feature type="active site" description="Charge relay system" evidence="7 8">
    <location>
        <position position="542"/>
    </location>
</feature>
<dbReference type="Proteomes" id="UP000077755">
    <property type="component" value="Chromosome 2"/>
</dbReference>
<dbReference type="InterPro" id="IPR000209">
    <property type="entry name" value="Peptidase_S8/S53_dom"/>
</dbReference>